<dbReference type="FunFam" id="3.30.70.270:FF:000001">
    <property type="entry name" value="Diguanylate cyclase domain protein"/>
    <property type="match status" value="1"/>
</dbReference>
<dbReference type="Pfam" id="PF11845">
    <property type="entry name" value="Tll0287-like"/>
    <property type="match status" value="1"/>
</dbReference>
<feature type="domain" description="GGDEF" evidence="4">
    <location>
        <begin position="307"/>
        <end position="436"/>
    </location>
</feature>
<dbReference type="EC" id="2.7.7.65" evidence="1"/>
<dbReference type="InterPro" id="IPR021796">
    <property type="entry name" value="Tll0287-like_dom"/>
</dbReference>
<evidence type="ECO:0000313" key="6">
    <source>
        <dbReference type="Proteomes" id="UP000184171"/>
    </source>
</evidence>
<reference evidence="5 6" key="1">
    <citation type="submission" date="2016-11" db="EMBL/GenBank/DDBJ databases">
        <authorList>
            <person name="Jaros S."/>
            <person name="Januszkiewicz K."/>
            <person name="Wedrychowicz H."/>
        </authorList>
    </citation>
    <scope>NUCLEOTIDE SEQUENCE [LARGE SCALE GENOMIC DNA]</scope>
    <source>
        <strain evidence="5 6">DSM 5091</strain>
    </source>
</reference>
<accession>A0A1M6IIU9</accession>
<keyword evidence="3" id="KW-1133">Transmembrane helix</keyword>
<dbReference type="CDD" id="cd01949">
    <property type="entry name" value="GGDEF"/>
    <property type="match status" value="1"/>
</dbReference>
<protein>
    <recommendedName>
        <fullName evidence="1">diguanylate cyclase</fullName>
        <ecNumber evidence="1">2.7.7.65</ecNumber>
    </recommendedName>
</protein>
<dbReference type="SUPFAM" id="SSF55073">
    <property type="entry name" value="Nucleotide cyclase"/>
    <property type="match status" value="1"/>
</dbReference>
<dbReference type="AlphaFoldDB" id="A0A1M6IIU9"/>
<keyword evidence="3" id="KW-0472">Membrane</keyword>
<dbReference type="Pfam" id="PF00990">
    <property type="entry name" value="GGDEF"/>
    <property type="match status" value="1"/>
</dbReference>
<dbReference type="Proteomes" id="UP000184171">
    <property type="component" value="Unassembled WGS sequence"/>
</dbReference>
<evidence type="ECO:0000256" key="3">
    <source>
        <dbReference type="SAM" id="Phobius"/>
    </source>
</evidence>
<evidence type="ECO:0000259" key="4">
    <source>
        <dbReference type="PROSITE" id="PS50887"/>
    </source>
</evidence>
<dbReference type="EMBL" id="FQZT01000007">
    <property type="protein sequence ID" value="SHJ34356.1"/>
    <property type="molecule type" value="Genomic_DNA"/>
</dbReference>
<sequence length="455" mass="52191">MLASSIKSMLPKNKRVLLLAAVTLAVAMISLQVLFYVTIQREVMGKAQETVTNVLHIQQAIRGYVETVLRPEAYRLQEQDILAADYFSPEMMSRSFVSRETLNIFSQLHNETFPDFIFRYSSKSPLNLINQATDDELALFDFFDQRDCVQPDGCSELSEVRYISGREHLFYALPLGRFKQECLKCHGDPADAPKALTDRYGRTHGFQRNVGELSGIMSIALDLTPYRQKGWQVFALVGGLNLIIFTTVFIFFWRMLRTKDCQDRLLLQKNDELARLSSIDTLTGLWNRLQFDREIIRSMALAKRQGESLALILLDLDYFKNVNDKYGHSVGDEALKCFADFLRRACRKSDFVGRYGGEEFIIMAPQMDEAELVEYAKRLLEEMVSVDYPYELNLTASLGLALMQADEDADRFFCRADNALYVSKAEGRYRYTLADRDCSKFPHMPRGKMNVHSSV</sequence>
<dbReference type="PANTHER" id="PTHR45138:SF9">
    <property type="entry name" value="DIGUANYLATE CYCLASE DGCM-RELATED"/>
    <property type="match status" value="1"/>
</dbReference>
<name>A0A1M6IIU9_MALRU</name>
<dbReference type="InterPro" id="IPR000160">
    <property type="entry name" value="GGDEF_dom"/>
</dbReference>
<gene>
    <name evidence="5" type="ORF">SAMN02745165_02125</name>
</gene>
<comment type="catalytic activity">
    <reaction evidence="2">
        <text>2 GTP = 3',3'-c-di-GMP + 2 diphosphate</text>
        <dbReference type="Rhea" id="RHEA:24898"/>
        <dbReference type="ChEBI" id="CHEBI:33019"/>
        <dbReference type="ChEBI" id="CHEBI:37565"/>
        <dbReference type="ChEBI" id="CHEBI:58805"/>
        <dbReference type="EC" id="2.7.7.65"/>
    </reaction>
</comment>
<keyword evidence="6" id="KW-1185">Reference proteome</keyword>
<dbReference type="NCBIfam" id="TIGR00254">
    <property type="entry name" value="GGDEF"/>
    <property type="match status" value="1"/>
</dbReference>
<evidence type="ECO:0000313" key="5">
    <source>
        <dbReference type="EMBL" id="SHJ34356.1"/>
    </source>
</evidence>
<dbReference type="Gene3D" id="3.30.70.270">
    <property type="match status" value="1"/>
</dbReference>
<dbReference type="RefSeq" id="WP_161947644.1">
    <property type="nucleotide sequence ID" value="NZ_FQZT01000007.1"/>
</dbReference>
<keyword evidence="3" id="KW-0812">Transmembrane</keyword>
<dbReference type="InterPro" id="IPR050469">
    <property type="entry name" value="Diguanylate_Cyclase"/>
</dbReference>
<dbReference type="InterPro" id="IPR029787">
    <property type="entry name" value="Nucleotide_cyclase"/>
</dbReference>
<dbReference type="PANTHER" id="PTHR45138">
    <property type="entry name" value="REGULATORY COMPONENTS OF SENSORY TRANSDUCTION SYSTEM"/>
    <property type="match status" value="1"/>
</dbReference>
<dbReference type="PROSITE" id="PS50887">
    <property type="entry name" value="GGDEF"/>
    <property type="match status" value="1"/>
</dbReference>
<dbReference type="InterPro" id="IPR043128">
    <property type="entry name" value="Rev_trsase/Diguanyl_cyclase"/>
</dbReference>
<dbReference type="GO" id="GO:0052621">
    <property type="term" value="F:diguanylate cyclase activity"/>
    <property type="evidence" value="ECO:0007669"/>
    <property type="project" value="UniProtKB-EC"/>
</dbReference>
<dbReference type="OrthoDB" id="9812260at2"/>
<organism evidence="5 6">
    <name type="scientific">Malonomonas rubra DSM 5091</name>
    <dbReference type="NCBI Taxonomy" id="1122189"/>
    <lineage>
        <taxon>Bacteria</taxon>
        <taxon>Pseudomonadati</taxon>
        <taxon>Thermodesulfobacteriota</taxon>
        <taxon>Desulfuromonadia</taxon>
        <taxon>Desulfuromonadales</taxon>
        <taxon>Geopsychrobacteraceae</taxon>
        <taxon>Malonomonas</taxon>
    </lineage>
</organism>
<evidence type="ECO:0000256" key="1">
    <source>
        <dbReference type="ARBA" id="ARBA00012528"/>
    </source>
</evidence>
<dbReference type="STRING" id="1122189.SAMN02745165_02125"/>
<evidence type="ECO:0000256" key="2">
    <source>
        <dbReference type="ARBA" id="ARBA00034247"/>
    </source>
</evidence>
<proteinExistence type="predicted"/>
<dbReference type="SMART" id="SM00267">
    <property type="entry name" value="GGDEF"/>
    <property type="match status" value="1"/>
</dbReference>
<feature type="transmembrane region" description="Helical" evidence="3">
    <location>
        <begin position="231"/>
        <end position="253"/>
    </location>
</feature>